<accession>A0A843XS23</accession>
<dbReference type="EMBL" id="NMUH01012141">
    <property type="protein sequence ID" value="MQM22096.1"/>
    <property type="molecule type" value="Genomic_DNA"/>
</dbReference>
<comment type="caution">
    <text evidence="1">The sequence shown here is derived from an EMBL/GenBank/DDBJ whole genome shotgun (WGS) entry which is preliminary data.</text>
</comment>
<name>A0A843XS23_COLES</name>
<dbReference type="AlphaFoldDB" id="A0A843XS23"/>
<protein>
    <submittedName>
        <fullName evidence="1">Uncharacterized protein</fullName>
    </submittedName>
</protein>
<proteinExistence type="predicted"/>
<evidence type="ECO:0000313" key="1">
    <source>
        <dbReference type="EMBL" id="MQM22096.1"/>
    </source>
</evidence>
<evidence type="ECO:0000313" key="2">
    <source>
        <dbReference type="Proteomes" id="UP000652761"/>
    </source>
</evidence>
<dbReference type="Proteomes" id="UP000652761">
    <property type="component" value="Unassembled WGS sequence"/>
</dbReference>
<reference evidence="1" key="1">
    <citation type="submission" date="2017-07" db="EMBL/GenBank/DDBJ databases">
        <title>Taro Niue Genome Assembly and Annotation.</title>
        <authorList>
            <person name="Atibalentja N."/>
            <person name="Keating K."/>
            <person name="Fields C.J."/>
        </authorList>
    </citation>
    <scope>NUCLEOTIDE SEQUENCE</scope>
    <source>
        <strain evidence="1">Niue_2</strain>
        <tissue evidence="1">Leaf</tissue>
    </source>
</reference>
<sequence>MFAKVVSTHPLLVSTQCFKHKAKQCRTGQVVSTQDQVVSTLETVPRKPSQQVVSTQDQVVSTHDQVVSTLETFPENFLANLG</sequence>
<organism evidence="1 2">
    <name type="scientific">Colocasia esculenta</name>
    <name type="common">Wild taro</name>
    <name type="synonym">Arum esculentum</name>
    <dbReference type="NCBI Taxonomy" id="4460"/>
    <lineage>
        <taxon>Eukaryota</taxon>
        <taxon>Viridiplantae</taxon>
        <taxon>Streptophyta</taxon>
        <taxon>Embryophyta</taxon>
        <taxon>Tracheophyta</taxon>
        <taxon>Spermatophyta</taxon>
        <taxon>Magnoliopsida</taxon>
        <taxon>Liliopsida</taxon>
        <taxon>Araceae</taxon>
        <taxon>Aroideae</taxon>
        <taxon>Colocasieae</taxon>
        <taxon>Colocasia</taxon>
    </lineage>
</organism>
<keyword evidence="2" id="KW-1185">Reference proteome</keyword>
<gene>
    <name evidence="1" type="ORF">Taro_055144</name>
</gene>